<evidence type="ECO:0000256" key="1">
    <source>
        <dbReference type="SAM" id="MobiDB-lite"/>
    </source>
</evidence>
<dbReference type="OrthoDB" id="7432123at2759"/>
<dbReference type="AlphaFoldDB" id="A0A821Y514"/>
<accession>A0A821Y514</accession>
<reference evidence="2" key="1">
    <citation type="submission" date="2021-02" db="EMBL/GenBank/DDBJ databases">
        <authorList>
            <person name="Steward A R."/>
        </authorList>
    </citation>
    <scope>NUCLEOTIDE SEQUENCE</scope>
</reference>
<organism evidence="2 3">
    <name type="scientific">Pieris macdunnoughi</name>
    <dbReference type="NCBI Taxonomy" id="345717"/>
    <lineage>
        <taxon>Eukaryota</taxon>
        <taxon>Metazoa</taxon>
        <taxon>Ecdysozoa</taxon>
        <taxon>Arthropoda</taxon>
        <taxon>Hexapoda</taxon>
        <taxon>Insecta</taxon>
        <taxon>Pterygota</taxon>
        <taxon>Neoptera</taxon>
        <taxon>Endopterygota</taxon>
        <taxon>Lepidoptera</taxon>
        <taxon>Glossata</taxon>
        <taxon>Ditrysia</taxon>
        <taxon>Papilionoidea</taxon>
        <taxon>Pieridae</taxon>
        <taxon>Pierinae</taxon>
        <taxon>Pieris</taxon>
    </lineage>
</organism>
<dbReference type="Proteomes" id="UP000663880">
    <property type="component" value="Unassembled WGS sequence"/>
</dbReference>
<name>A0A821Y514_9NEOP</name>
<comment type="caution">
    <text evidence="2">The sequence shown here is derived from an EMBL/GenBank/DDBJ whole genome shotgun (WGS) entry which is preliminary data.</text>
</comment>
<protein>
    <submittedName>
        <fullName evidence="2">Uncharacterized protein</fullName>
    </submittedName>
</protein>
<evidence type="ECO:0000313" key="3">
    <source>
        <dbReference type="Proteomes" id="UP000663880"/>
    </source>
</evidence>
<sequence length="227" mass="25692">MLVLVQGSVDIRKTGWLDRLVEYHRHHFIQDLQKIPDVQLKAKISNAPPGYLDSEDWDYSSVLRLLSLIRQSEGLGPVRRVLRHALQATRRMSIKESLKLFPSLQKEIPNDLYYDIEETVEYYNDVKTPKYSENKTLENAIIVVSNPVEARLPSAMISVHLLKEILENRAKAARYMPKTKMTFIWKAKNNTRLSSSAPQDATTLGDSASVTGIHGSGNSSVDNTTVE</sequence>
<keyword evidence="3" id="KW-1185">Reference proteome</keyword>
<dbReference type="EMBL" id="CAJOBZ010000081">
    <property type="protein sequence ID" value="CAF4957060.1"/>
    <property type="molecule type" value="Genomic_DNA"/>
</dbReference>
<feature type="region of interest" description="Disordered" evidence="1">
    <location>
        <begin position="194"/>
        <end position="227"/>
    </location>
</feature>
<proteinExistence type="predicted"/>
<evidence type="ECO:0000313" key="2">
    <source>
        <dbReference type="EMBL" id="CAF4957060.1"/>
    </source>
</evidence>
<gene>
    <name evidence="2" type="ORF">PMACD_LOCUS16342</name>
</gene>